<organism evidence="5 6">
    <name type="scientific">Eubacterium ramulus</name>
    <dbReference type="NCBI Taxonomy" id="39490"/>
    <lineage>
        <taxon>Bacteria</taxon>
        <taxon>Bacillati</taxon>
        <taxon>Bacillota</taxon>
        <taxon>Clostridia</taxon>
        <taxon>Eubacteriales</taxon>
        <taxon>Eubacteriaceae</taxon>
        <taxon>Eubacterium</taxon>
    </lineage>
</organism>
<dbReference type="GO" id="GO:0004527">
    <property type="term" value="F:exonuclease activity"/>
    <property type="evidence" value="ECO:0007669"/>
    <property type="project" value="UniProtKB-KW"/>
</dbReference>
<accession>A0A173QVN2</accession>
<dbReference type="SUPFAM" id="SSF47781">
    <property type="entry name" value="RuvA domain 2-like"/>
    <property type="match status" value="1"/>
</dbReference>
<dbReference type="InterPro" id="IPR050534">
    <property type="entry name" value="Coronavir_polyprotein_1ab"/>
</dbReference>
<evidence type="ECO:0000259" key="3">
    <source>
        <dbReference type="Pfam" id="PF14490"/>
    </source>
</evidence>
<dbReference type="InterPro" id="IPR010994">
    <property type="entry name" value="RuvA_2-like"/>
</dbReference>
<gene>
    <name evidence="5" type="ORF">ERS852448_00041</name>
</gene>
<sequence>MQELAIRAVPVQVRCEFDDYQVVVYETEAGELTAVGSLLCTEGECVLHGNFSQHKKYGKQFQVTYCEEVLPTTSEGMKRYLVSSGIAEIGSATADRIVDTFGAETFQAMRDPVRLVTVQGISETKAEKIVASFKKCQELQEYVQFLADYRIPSGKTKEVYQKFSGIPDALSVLQSRPYLLCMCEGITFAMIDAVQKQREGFDPIHGDRICFALSAVMQQNEQNGHVFMQKEDLFEKAVNILRTPGCDRSVFFPYMQAGLVYLVKNQTLIYDCGVLYRKPMYLAESESAEKLLRLLWDGQKQKLTKDKIDAALVEAEKRQKLALSKEQRNAVSYALTETVSIITGGPGTGKTCLLQVLICAEEMLHPEGKLTLCAPTGRAARKMAESTGKVAVTMHHLLEIR</sequence>
<evidence type="ECO:0000313" key="6">
    <source>
        <dbReference type="Proteomes" id="UP000095492"/>
    </source>
</evidence>
<keyword evidence="2" id="KW-0067">ATP-binding</keyword>
<dbReference type="Proteomes" id="UP000095492">
    <property type="component" value="Unassembled WGS sequence"/>
</dbReference>
<dbReference type="STRING" id="39490.ERS852448_00041"/>
<dbReference type="GO" id="GO:0006310">
    <property type="term" value="P:DNA recombination"/>
    <property type="evidence" value="ECO:0007669"/>
    <property type="project" value="TreeGrafter"/>
</dbReference>
<protein>
    <submittedName>
        <fullName evidence="5">Exonuclease V subunit alpha</fullName>
    </submittedName>
</protein>
<keyword evidence="5" id="KW-0269">Exonuclease</keyword>
<dbReference type="Gene3D" id="1.10.150.20">
    <property type="entry name" value="5' to 3' exonuclease, C-terminal subdomain"/>
    <property type="match status" value="1"/>
</dbReference>
<name>A0A173QVN2_EUBRA</name>
<dbReference type="SUPFAM" id="SSF52540">
    <property type="entry name" value="P-loop containing nucleoside triphosphate hydrolases"/>
    <property type="match status" value="1"/>
</dbReference>
<dbReference type="Gene3D" id="1.10.10.2220">
    <property type="match status" value="1"/>
</dbReference>
<evidence type="ECO:0000259" key="4">
    <source>
        <dbReference type="Pfam" id="PF23139"/>
    </source>
</evidence>
<dbReference type="PANTHER" id="PTHR43788:SF6">
    <property type="entry name" value="DNA HELICASE B"/>
    <property type="match status" value="1"/>
</dbReference>
<dbReference type="GO" id="GO:0017116">
    <property type="term" value="F:single-stranded DNA helicase activity"/>
    <property type="evidence" value="ECO:0007669"/>
    <property type="project" value="TreeGrafter"/>
</dbReference>
<dbReference type="Pfam" id="PF14490">
    <property type="entry name" value="HHH_RecD2"/>
    <property type="match status" value="1"/>
</dbReference>
<dbReference type="Gene3D" id="3.40.50.300">
    <property type="entry name" value="P-loop containing nucleotide triphosphate hydrolases"/>
    <property type="match status" value="1"/>
</dbReference>
<dbReference type="InterPro" id="IPR027417">
    <property type="entry name" value="P-loop_NTPase"/>
</dbReference>
<dbReference type="GO" id="GO:0009338">
    <property type="term" value="C:exodeoxyribonuclease V complex"/>
    <property type="evidence" value="ECO:0007669"/>
    <property type="project" value="TreeGrafter"/>
</dbReference>
<keyword evidence="1" id="KW-0547">Nucleotide-binding</keyword>
<keyword evidence="5" id="KW-0540">Nuclease</keyword>
<evidence type="ECO:0000256" key="2">
    <source>
        <dbReference type="ARBA" id="ARBA00022840"/>
    </source>
</evidence>
<dbReference type="Pfam" id="PF13245">
    <property type="entry name" value="AAA_19"/>
    <property type="match status" value="1"/>
</dbReference>
<evidence type="ECO:0000313" key="5">
    <source>
        <dbReference type="EMBL" id="CUM69680.1"/>
    </source>
</evidence>
<dbReference type="EMBL" id="CYYA01000001">
    <property type="protein sequence ID" value="CUM69680.1"/>
    <property type="molecule type" value="Genomic_DNA"/>
</dbReference>
<dbReference type="PANTHER" id="PTHR43788">
    <property type="entry name" value="DNA2/NAM7 HELICASE FAMILY MEMBER"/>
    <property type="match status" value="1"/>
</dbReference>
<evidence type="ECO:0000256" key="1">
    <source>
        <dbReference type="ARBA" id="ARBA00022741"/>
    </source>
</evidence>
<dbReference type="InterPro" id="IPR055446">
    <property type="entry name" value="RecD2_N_OB"/>
</dbReference>
<feature type="domain" description="ATP-dependent RecD2 DNA helicase OB-fold" evidence="4">
    <location>
        <begin position="20"/>
        <end position="71"/>
    </location>
</feature>
<proteinExistence type="predicted"/>
<dbReference type="GO" id="GO:0005524">
    <property type="term" value="F:ATP binding"/>
    <property type="evidence" value="ECO:0007669"/>
    <property type="project" value="UniProtKB-KW"/>
</dbReference>
<dbReference type="InterPro" id="IPR029493">
    <property type="entry name" value="RecD2-like_HHH"/>
</dbReference>
<dbReference type="AlphaFoldDB" id="A0A173QVN2"/>
<dbReference type="OrthoDB" id="9803432at2"/>
<keyword evidence="5" id="KW-0378">Hydrolase</keyword>
<feature type="domain" description="ATP-dependent RecD2 DNA helicase-like helix-hairpin-helix" evidence="3">
    <location>
        <begin position="137"/>
        <end position="227"/>
    </location>
</feature>
<dbReference type="Pfam" id="PF23139">
    <property type="entry name" value="OB_YrrC"/>
    <property type="match status" value="1"/>
</dbReference>
<reference evidence="5 6" key="1">
    <citation type="submission" date="2015-09" db="EMBL/GenBank/DDBJ databases">
        <authorList>
            <consortium name="Pathogen Informatics"/>
        </authorList>
    </citation>
    <scope>NUCLEOTIDE SEQUENCE [LARGE SCALE GENOMIC DNA]</scope>
    <source>
        <strain evidence="5 6">2789STDY5608891</strain>
    </source>
</reference>